<accession>A0ACA9RAQ0</accession>
<dbReference type="EMBL" id="CAJVQC010047203">
    <property type="protein sequence ID" value="CAG8784378.1"/>
    <property type="molecule type" value="Genomic_DNA"/>
</dbReference>
<comment type="caution">
    <text evidence="1">The sequence shown here is derived from an EMBL/GenBank/DDBJ whole genome shotgun (WGS) entry which is preliminary data.</text>
</comment>
<reference evidence="1" key="1">
    <citation type="submission" date="2021-06" db="EMBL/GenBank/DDBJ databases">
        <authorList>
            <person name="Kallberg Y."/>
            <person name="Tangrot J."/>
            <person name="Rosling A."/>
        </authorList>
    </citation>
    <scope>NUCLEOTIDE SEQUENCE</scope>
    <source>
        <strain evidence="1">MA461A</strain>
    </source>
</reference>
<sequence>MSPGCRYDLDYVIKDLANCNSYNYNHIENMCKIEKKYDNLAIIRLHKIPQQWVIRIKEDLQELHSRERPKHISYRRPKIHKSQIAICFKCWRLVKINEVKPKRVYWEEWHRWDYEIKSKDLMQYHWDNECFKANIQDKSIQIIQNIIPIESIKIKSFTSSLINEPHLLTPLPLPPKPFEYI</sequence>
<name>A0ACA9RAQ0_9GLOM</name>
<proteinExistence type="predicted"/>
<protein>
    <submittedName>
        <fullName evidence="1">2951_t:CDS:1</fullName>
    </submittedName>
</protein>
<dbReference type="Proteomes" id="UP000789920">
    <property type="component" value="Unassembled WGS sequence"/>
</dbReference>
<organism evidence="1 2">
    <name type="scientific">Racocetra persica</name>
    <dbReference type="NCBI Taxonomy" id="160502"/>
    <lineage>
        <taxon>Eukaryota</taxon>
        <taxon>Fungi</taxon>
        <taxon>Fungi incertae sedis</taxon>
        <taxon>Mucoromycota</taxon>
        <taxon>Glomeromycotina</taxon>
        <taxon>Glomeromycetes</taxon>
        <taxon>Diversisporales</taxon>
        <taxon>Gigasporaceae</taxon>
        <taxon>Racocetra</taxon>
    </lineage>
</organism>
<gene>
    <name evidence="1" type="ORF">RPERSI_LOCUS18063</name>
</gene>
<evidence type="ECO:0000313" key="2">
    <source>
        <dbReference type="Proteomes" id="UP000789920"/>
    </source>
</evidence>
<evidence type="ECO:0000313" key="1">
    <source>
        <dbReference type="EMBL" id="CAG8784378.1"/>
    </source>
</evidence>
<keyword evidence="2" id="KW-1185">Reference proteome</keyword>